<keyword evidence="2" id="KW-1185">Reference proteome</keyword>
<comment type="caution">
    <text evidence="1">The sequence shown here is derived from an EMBL/GenBank/DDBJ whole genome shotgun (WGS) entry which is preliminary data.</text>
</comment>
<dbReference type="EMBL" id="BAABME010004625">
    <property type="protein sequence ID" value="GAA0162991.1"/>
    <property type="molecule type" value="Genomic_DNA"/>
</dbReference>
<dbReference type="AlphaFoldDB" id="A0AAV3QIA8"/>
<dbReference type="Proteomes" id="UP001454036">
    <property type="component" value="Unassembled WGS sequence"/>
</dbReference>
<accession>A0AAV3QIA8</accession>
<sequence>MDFAHANNASTAIVWLSFNILTATEEDLKNGVHGAVPIPPHDVRKEDVIEGLVTNVKAMIKADRKITALNNFK</sequence>
<name>A0AAV3QIA8_LITER</name>
<dbReference type="Gene3D" id="1.10.720.60">
    <property type="match status" value="1"/>
</dbReference>
<gene>
    <name evidence="1" type="ORF">LIER_18969</name>
</gene>
<evidence type="ECO:0000313" key="1">
    <source>
        <dbReference type="EMBL" id="GAA0162991.1"/>
    </source>
</evidence>
<organism evidence="1 2">
    <name type="scientific">Lithospermum erythrorhizon</name>
    <name type="common">Purple gromwell</name>
    <name type="synonym">Lithospermum officinale var. erythrorhizon</name>
    <dbReference type="NCBI Taxonomy" id="34254"/>
    <lineage>
        <taxon>Eukaryota</taxon>
        <taxon>Viridiplantae</taxon>
        <taxon>Streptophyta</taxon>
        <taxon>Embryophyta</taxon>
        <taxon>Tracheophyta</taxon>
        <taxon>Spermatophyta</taxon>
        <taxon>Magnoliopsida</taxon>
        <taxon>eudicotyledons</taxon>
        <taxon>Gunneridae</taxon>
        <taxon>Pentapetalae</taxon>
        <taxon>asterids</taxon>
        <taxon>lamiids</taxon>
        <taxon>Boraginales</taxon>
        <taxon>Boraginaceae</taxon>
        <taxon>Boraginoideae</taxon>
        <taxon>Lithospermeae</taxon>
        <taxon>Lithospermum</taxon>
    </lineage>
</organism>
<protein>
    <submittedName>
        <fullName evidence="1">Uncharacterized protein</fullName>
    </submittedName>
</protein>
<evidence type="ECO:0000313" key="2">
    <source>
        <dbReference type="Proteomes" id="UP001454036"/>
    </source>
</evidence>
<proteinExistence type="predicted"/>
<reference evidence="1 2" key="1">
    <citation type="submission" date="2024-01" db="EMBL/GenBank/DDBJ databases">
        <title>The complete chloroplast genome sequence of Lithospermum erythrorhizon: insights into the phylogenetic relationship among Boraginaceae species and the maternal lineages of purple gromwells.</title>
        <authorList>
            <person name="Okada T."/>
            <person name="Watanabe K."/>
        </authorList>
    </citation>
    <scope>NUCLEOTIDE SEQUENCE [LARGE SCALE GENOMIC DNA]</scope>
</reference>